<name>A0A3P9CCB3_9CICH</name>
<dbReference type="InterPro" id="IPR011022">
    <property type="entry name" value="Arrestin_C-like"/>
</dbReference>
<feature type="domain" description="Arrestin C-terminal-like" evidence="3">
    <location>
        <begin position="187"/>
        <end position="312"/>
    </location>
</feature>
<dbReference type="SUPFAM" id="SSF81296">
    <property type="entry name" value="E set domains"/>
    <property type="match status" value="2"/>
</dbReference>
<sequence>MLSTIKRLEVIYNSINDSNTFTNGDVIYGEVRLEAEKDFQIESLLIKFKGKAEVLWTERHGQTTHVYHAKDKYFSVRSYFIRDKNSKKDDRQTLVTDNLQTYSSVVAPGIHVYPFSFQFPFQDLPSSFKGADGKIVYSLEAVLSRSMRMNTKRSTMVNFVSTTNVNSISWLQTPLHDSKDKKMNIFTSGSVAMDVDLEKMGFRQGEGLKVVAFIKNSSSREIKPKYCLYRKHSFFARGKRRVHTKDLLKEVGDAIPPSAEEAVTRVITIPRDVEPSILNCNIIKAEHRLRVYLDVKYASDPEIKFPVAILPAFQAYPAVPPHYPAAAATPFGFNPNPNPPVWGFEPQQPIAAPQPSDPPPPYGAYAMYPPLPDFENKS</sequence>
<dbReference type="InterPro" id="IPR014752">
    <property type="entry name" value="Arrestin-like_C"/>
</dbReference>
<dbReference type="GeneID" id="101476867"/>
<evidence type="ECO:0000256" key="2">
    <source>
        <dbReference type="SAM" id="MobiDB-lite"/>
    </source>
</evidence>
<dbReference type="GO" id="GO:0005737">
    <property type="term" value="C:cytoplasm"/>
    <property type="evidence" value="ECO:0007669"/>
    <property type="project" value="TreeGrafter"/>
</dbReference>
<dbReference type="RefSeq" id="XP_014269471.2">
    <property type="nucleotide sequence ID" value="XM_014413985.2"/>
</dbReference>
<organism evidence="4 5">
    <name type="scientific">Maylandia zebra</name>
    <name type="common">zebra mbuna</name>
    <dbReference type="NCBI Taxonomy" id="106582"/>
    <lineage>
        <taxon>Eukaryota</taxon>
        <taxon>Metazoa</taxon>
        <taxon>Chordata</taxon>
        <taxon>Craniata</taxon>
        <taxon>Vertebrata</taxon>
        <taxon>Euteleostomi</taxon>
        <taxon>Actinopterygii</taxon>
        <taxon>Neopterygii</taxon>
        <taxon>Teleostei</taxon>
        <taxon>Neoteleostei</taxon>
        <taxon>Acanthomorphata</taxon>
        <taxon>Ovalentaria</taxon>
        <taxon>Cichlomorphae</taxon>
        <taxon>Cichliformes</taxon>
        <taxon>Cichlidae</taxon>
        <taxon>African cichlids</taxon>
        <taxon>Pseudocrenilabrinae</taxon>
        <taxon>Haplochromini</taxon>
        <taxon>Maylandia</taxon>
        <taxon>Maylandia zebra complex</taxon>
    </lineage>
</organism>
<dbReference type="PANTHER" id="PTHR11188:SF135">
    <property type="entry name" value="ARRESTIN DOMAIN CONTAINING 3-LIKE-RELATED"/>
    <property type="match status" value="1"/>
</dbReference>
<dbReference type="STRING" id="106582.ENSMZEP00005019654"/>
<reference evidence="4" key="3">
    <citation type="submission" date="2025-09" db="UniProtKB">
        <authorList>
            <consortium name="Ensembl"/>
        </authorList>
    </citation>
    <scope>IDENTIFICATION</scope>
</reference>
<dbReference type="AlphaFoldDB" id="A0A3P9CCB3"/>
<dbReference type="Pfam" id="PF02752">
    <property type="entry name" value="Arrestin_C"/>
    <property type="match status" value="1"/>
</dbReference>
<dbReference type="GeneTree" id="ENSGT00940000164012"/>
<dbReference type="GO" id="GO:0015031">
    <property type="term" value="P:protein transport"/>
    <property type="evidence" value="ECO:0007669"/>
    <property type="project" value="TreeGrafter"/>
</dbReference>
<reference evidence="4" key="2">
    <citation type="submission" date="2025-08" db="UniProtKB">
        <authorList>
            <consortium name="Ensembl"/>
        </authorList>
    </citation>
    <scope>IDENTIFICATION</scope>
</reference>
<dbReference type="Gene3D" id="2.60.40.640">
    <property type="match status" value="2"/>
</dbReference>
<accession>A0A3P9CCB3</accession>
<evidence type="ECO:0000256" key="1">
    <source>
        <dbReference type="ARBA" id="ARBA00005298"/>
    </source>
</evidence>
<dbReference type="GO" id="GO:0005886">
    <property type="term" value="C:plasma membrane"/>
    <property type="evidence" value="ECO:0007669"/>
    <property type="project" value="TreeGrafter"/>
</dbReference>
<evidence type="ECO:0000259" key="3">
    <source>
        <dbReference type="SMART" id="SM01017"/>
    </source>
</evidence>
<dbReference type="InterPro" id="IPR050357">
    <property type="entry name" value="Arrestin_domain-protein"/>
</dbReference>
<dbReference type="InterPro" id="IPR014756">
    <property type="entry name" value="Ig_E-set"/>
</dbReference>
<feature type="region of interest" description="Disordered" evidence="2">
    <location>
        <begin position="338"/>
        <end position="378"/>
    </location>
</feature>
<dbReference type="GO" id="GO:0007399">
    <property type="term" value="P:nervous system development"/>
    <property type="evidence" value="ECO:0007669"/>
    <property type="project" value="UniProtKB-ARBA"/>
</dbReference>
<evidence type="ECO:0000313" key="5">
    <source>
        <dbReference type="Proteomes" id="UP000265160"/>
    </source>
</evidence>
<comment type="similarity">
    <text evidence="1">Belongs to the arrestin family.</text>
</comment>
<dbReference type="KEGG" id="mze:101476867"/>
<evidence type="ECO:0000313" key="4">
    <source>
        <dbReference type="Ensembl" id="ENSMZEP00005019654.1"/>
    </source>
</evidence>
<reference evidence="4 5" key="1">
    <citation type="journal article" date="2014" name="Nature">
        <title>The genomic substrate for adaptive radiation in African cichlid fish.</title>
        <authorList>
            <person name="Brawand D."/>
            <person name="Wagner C.E."/>
            <person name="Li Y.I."/>
            <person name="Malinsky M."/>
            <person name="Keller I."/>
            <person name="Fan S."/>
            <person name="Simakov O."/>
            <person name="Ng A.Y."/>
            <person name="Lim Z.W."/>
            <person name="Bezault E."/>
            <person name="Turner-Maier J."/>
            <person name="Johnson J."/>
            <person name="Alcazar R."/>
            <person name="Noh H.J."/>
            <person name="Russell P."/>
            <person name="Aken B."/>
            <person name="Alfoldi J."/>
            <person name="Amemiya C."/>
            <person name="Azzouzi N."/>
            <person name="Baroiller J.F."/>
            <person name="Barloy-Hubler F."/>
            <person name="Berlin A."/>
            <person name="Bloomquist R."/>
            <person name="Carleton K.L."/>
            <person name="Conte M.A."/>
            <person name="D'Cotta H."/>
            <person name="Eshel O."/>
            <person name="Gaffney L."/>
            <person name="Galibert F."/>
            <person name="Gante H.F."/>
            <person name="Gnerre S."/>
            <person name="Greuter L."/>
            <person name="Guyon R."/>
            <person name="Haddad N.S."/>
            <person name="Haerty W."/>
            <person name="Harris R.M."/>
            <person name="Hofmann H.A."/>
            <person name="Hourlier T."/>
            <person name="Hulata G."/>
            <person name="Jaffe D.B."/>
            <person name="Lara M."/>
            <person name="Lee A.P."/>
            <person name="MacCallum I."/>
            <person name="Mwaiko S."/>
            <person name="Nikaido M."/>
            <person name="Nishihara H."/>
            <person name="Ozouf-Costaz C."/>
            <person name="Penman D.J."/>
            <person name="Przybylski D."/>
            <person name="Rakotomanga M."/>
            <person name="Renn S.C.P."/>
            <person name="Ribeiro F.J."/>
            <person name="Ron M."/>
            <person name="Salzburger W."/>
            <person name="Sanchez-Pulido L."/>
            <person name="Santos M.E."/>
            <person name="Searle S."/>
            <person name="Sharpe T."/>
            <person name="Swofford R."/>
            <person name="Tan F.J."/>
            <person name="Williams L."/>
            <person name="Young S."/>
            <person name="Yin S."/>
            <person name="Okada N."/>
            <person name="Kocher T.D."/>
            <person name="Miska E.A."/>
            <person name="Lander E.S."/>
            <person name="Venkatesh B."/>
            <person name="Fernald R.D."/>
            <person name="Meyer A."/>
            <person name="Ponting C.P."/>
            <person name="Streelman J.T."/>
            <person name="Lindblad-Toh K."/>
            <person name="Seehausen O."/>
            <person name="Di Palma F."/>
        </authorList>
    </citation>
    <scope>NUCLEOTIDE SEQUENCE</scope>
</reference>
<dbReference type="Pfam" id="PF00339">
    <property type="entry name" value="Arrestin_N"/>
    <property type="match status" value="1"/>
</dbReference>
<dbReference type="SMART" id="SM01017">
    <property type="entry name" value="Arrestin_C"/>
    <property type="match status" value="1"/>
</dbReference>
<dbReference type="InterPro" id="IPR011021">
    <property type="entry name" value="Arrestin-like_N"/>
</dbReference>
<keyword evidence="5" id="KW-1185">Reference proteome</keyword>
<protein>
    <submittedName>
        <fullName evidence="4">Zgc:110626</fullName>
    </submittedName>
</protein>
<proteinExistence type="inferred from homology"/>
<dbReference type="Proteomes" id="UP000265160">
    <property type="component" value="LG12"/>
</dbReference>
<dbReference type="Ensembl" id="ENSMZET00005020284.1">
    <property type="protein sequence ID" value="ENSMZEP00005019654.1"/>
    <property type="gene ID" value="ENSMZEG00005014751.1"/>
</dbReference>
<dbReference type="PANTHER" id="PTHR11188">
    <property type="entry name" value="ARRESTIN DOMAIN CONTAINING PROTEIN"/>
    <property type="match status" value="1"/>
</dbReference>